<feature type="compositionally biased region" description="Pro residues" evidence="10">
    <location>
        <begin position="95"/>
        <end position="106"/>
    </location>
</feature>
<dbReference type="PANTHER" id="PTHR42982">
    <property type="entry name" value="SEC-INDEPENDENT PROTEIN TRANSLOCASE PROTEIN TATA"/>
    <property type="match status" value="1"/>
</dbReference>
<feature type="transmembrane region" description="Helical" evidence="9">
    <location>
        <begin position="6"/>
        <end position="24"/>
    </location>
</feature>
<evidence type="ECO:0000256" key="7">
    <source>
        <dbReference type="ARBA" id="ARBA00023010"/>
    </source>
</evidence>
<evidence type="ECO:0000256" key="10">
    <source>
        <dbReference type="SAM" id="MobiDB-lite"/>
    </source>
</evidence>
<keyword evidence="8 9" id="KW-0472">Membrane</keyword>
<evidence type="ECO:0000256" key="9">
    <source>
        <dbReference type="HAMAP-Rule" id="MF_00236"/>
    </source>
</evidence>
<dbReference type="InterPro" id="IPR003369">
    <property type="entry name" value="TatA/B/E"/>
</dbReference>
<protein>
    <recommendedName>
        <fullName evidence="9">Sec-independent protein translocase protein TatA</fullName>
    </recommendedName>
</protein>
<name>A0ABY6P3U6_9NOCA</name>
<evidence type="ECO:0000313" key="11">
    <source>
        <dbReference type="EMBL" id="UZJ26322.1"/>
    </source>
</evidence>
<gene>
    <name evidence="9 11" type="primary">tatA</name>
    <name evidence="11" type="ORF">RHODO2019_07940</name>
</gene>
<dbReference type="InterPro" id="IPR006312">
    <property type="entry name" value="TatA/E"/>
</dbReference>
<evidence type="ECO:0000256" key="2">
    <source>
        <dbReference type="ARBA" id="ARBA00022448"/>
    </source>
</evidence>
<comment type="similarity">
    <text evidence="9">Belongs to the TatA/E family.</text>
</comment>
<evidence type="ECO:0000313" key="12">
    <source>
        <dbReference type="Proteomes" id="UP001164965"/>
    </source>
</evidence>
<proteinExistence type="inferred from homology"/>
<evidence type="ECO:0000256" key="1">
    <source>
        <dbReference type="ARBA" id="ARBA00004162"/>
    </source>
</evidence>
<dbReference type="NCBIfam" id="NF001854">
    <property type="entry name" value="PRK00575.1"/>
    <property type="match status" value="1"/>
</dbReference>
<sequence>MNLGPTEIIIIAVVVMLLFGFKRLPDASRSIGRSLRIFKAETKGLREDDVKAPAATADYTQTPDNEPSPLPAQTKTVEEQRLEAQRFLDATASPAPAPSVPPTQPR</sequence>
<evidence type="ECO:0000256" key="8">
    <source>
        <dbReference type="ARBA" id="ARBA00023136"/>
    </source>
</evidence>
<evidence type="ECO:0000256" key="3">
    <source>
        <dbReference type="ARBA" id="ARBA00022475"/>
    </source>
</evidence>
<keyword evidence="5 9" id="KW-0653">Protein transport</keyword>
<organism evidence="11 12">
    <name type="scientific">Rhodococcus antarcticus</name>
    <dbReference type="NCBI Taxonomy" id="2987751"/>
    <lineage>
        <taxon>Bacteria</taxon>
        <taxon>Bacillati</taxon>
        <taxon>Actinomycetota</taxon>
        <taxon>Actinomycetes</taxon>
        <taxon>Mycobacteriales</taxon>
        <taxon>Nocardiaceae</taxon>
        <taxon>Rhodococcus</taxon>
    </lineage>
</organism>
<keyword evidence="2 9" id="KW-0813">Transport</keyword>
<evidence type="ECO:0000256" key="6">
    <source>
        <dbReference type="ARBA" id="ARBA00022989"/>
    </source>
</evidence>
<dbReference type="Gene3D" id="1.20.5.3310">
    <property type="match status" value="1"/>
</dbReference>
<comment type="function">
    <text evidence="9">Part of the twin-arginine translocation (Tat) system that transports large folded proteins containing a characteristic twin-arginine motif in their signal peptide across membranes. TatA could form the protein-conducting channel of the Tat system.</text>
</comment>
<evidence type="ECO:0000256" key="5">
    <source>
        <dbReference type="ARBA" id="ARBA00022927"/>
    </source>
</evidence>
<dbReference type="Proteomes" id="UP001164965">
    <property type="component" value="Chromosome"/>
</dbReference>
<keyword evidence="7 9" id="KW-0811">Translocation</keyword>
<comment type="subunit">
    <text evidence="9">The Tat system comprises two distinct complexes: a TatABC complex, containing multiple copies of TatA, TatB and TatC subunits, and a separate TatA complex, containing only TatA subunits. Substrates initially bind to the TatABC complex, which probably triggers association of the separate TatA complex to form the active translocon.</text>
</comment>
<reference evidence="11" key="1">
    <citation type="submission" date="2022-10" db="EMBL/GenBank/DDBJ databases">
        <title>Rhodococcus sp.75.</title>
        <authorList>
            <person name="Sun M."/>
        </authorList>
    </citation>
    <scope>NUCLEOTIDE SEQUENCE</scope>
    <source>
        <strain evidence="11">75</strain>
    </source>
</reference>
<dbReference type="Pfam" id="PF02416">
    <property type="entry name" value="TatA_B_E"/>
    <property type="match status" value="1"/>
</dbReference>
<dbReference type="RefSeq" id="WP_265384426.1">
    <property type="nucleotide sequence ID" value="NZ_CP110615.1"/>
</dbReference>
<dbReference type="PANTHER" id="PTHR42982:SF8">
    <property type="entry name" value="SEC-INDEPENDENT PROTEIN TRANSLOCASE PROTEIN TATA"/>
    <property type="match status" value="1"/>
</dbReference>
<dbReference type="NCBIfam" id="TIGR01411">
    <property type="entry name" value="tatAE"/>
    <property type="match status" value="1"/>
</dbReference>
<comment type="subcellular location">
    <subcellularLocation>
        <location evidence="1 9">Cell membrane</location>
        <topology evidence="1 9">Single-pass membrane protein</topology>
    </subcellularLocation>
</comment>
<feature type="region of interest" description="Disordered" evidence="10">
    <location>
        <begin position="46"/>
        <end position="77"/>
    </location>
</feature>
<feature type="compositionally biased region" description="Polar residues" evidence="10">
    <location>
        <begin position="58"/>
        <end position="75"/>
    </location>
</feature>
<accession>A0ABY6P3U6</accession>
<keyword evidence="4 9" id="KW-0812">Transmembrane</keyword>
<dbReference type="EMBL" id="CP110615">
    <property type="protein sequence ID" value="UZJ26322.1"/>
    <property type="molecule type" value="Genomic_DNA"/>
</dbReference>
<dbReference type="HAMAP" id="MF_00236">
    <property type="entry name" value="TatA_E"/>
    <property type="match status" value="1"/>
</dbReference>
<keyword evidence="3 9" id="KW-1003">Cell membrane</keyword>
<feature type="region of interest" description="Disordered" evidence="10">
    <location>
        <begin position="87"/>
        <end position="106"/>
    </location>
</feature>
<keyword evidence="6 9" id="KW-1133">Transmembrane helix</keyword>
<evidence type="ECO:0000256" key="4">
    <source>
        <dbReference type="ARBA" id="ARBA00022692"/>
    </source>
</evidence>
<keyword evidence="12" id="KW-1185">Reference proteome</keyword>